<feature type="compositionally biased region" description="Basic and acidic residues" evidence="11">
    <location>
        <begin position="436"/>
        <end position="479"/>
    </location>
</feature>
<dbReference type="GO" id="GO:0005778">
    <property type="term" value="C:peroxisomal membrane"/>
    <property type="evidence" value="ECO:0007669"/>
    <property type="project" value="UniProtKB-SubCell"/>
</dbReference>
<evidence type="ECO:0000256" key="6">
    <source>
        <dbReference type="ARBA" id="ARBA00023140"/>
    </source>
</evidence>
<dbReference type="InterPro" id="IPR000237">
    <property type="entry name" value="GRIP_dom"/>
</dbReference>
<protein>
    <recommendedName>
        <fullName evidence="7">Peroxisomal membrane protein PEX14</fullName>
    </recommendedName>
    <alternativeName>
        <fullName evidence="8">Peroxin-14</fullName>
    </alternativeName>
</protein>
<keyword evidence="6" id="KW-0576">Peroxisome</keyword>
<keyword evidence="3" id="KW-0653">Protein transport</keyword>
<feature type="coiled-coil region" evidence="10">
    <location>
        <begin position="963"/>
        <end position="1060"/>
    </location>
</feature>
<dbReference type="GO" id="GO:0016560">
    <property type="term" value="P:protein import into peroxisome matrix, docking"/>
    <property type="evidence" value="ECO:0007669"/>
    <property type="project" value="InterPro"/>
</dbReference>
<dbReference type="Proteomes" id="UP000298061">
    <property type="component" value="Unassembled WGS sequence"/>
</dbReference>
<feature type="compositionally biased region" description="Acidic residues" evidence="11">
    <location>
        <begin position="390"/>
        <end position="405"/>
    </location>
</feature>
<accession>A0A4Z0ACU7</accession>
<comment type="similarity">
    <text evidence="1">Belongs to the peroxin-14 family.</text>
</comment>
<dbReference type="OrthoDB" id="5549158at2759"/>
<feature type="compositionally biased region" description="Basic and acidic residues" evidence="11">
    <location>
        <begin position="366"/>
        <end position="380"/>
    </location>
</feature>
<evidence type="ECO:0000256" key="9">
    <source>
        <dbReference type="ARBA" id="ARBA00046271"/>
    </source>
</evidence>
<organism evidence="14 15">
    <name type="scientific">Hericium alpestre</name>
    <dbReference type="NCBI Taxonomy" id="135208"/>
    <lineage>
        <taxon>Eukaryota</taxon>
        <taxon>Fungi</taxon>
        <taxon>Dikarya</taxon>
        <taxon>Basidiomycota</taxon>
        <taxon>Agaricomycotina</taxon>
        <taxon>Agaricomycetes</taxon>
        <taxon>Russulales</taxon>
        <taxon>Hericiaceae</taxon>
        <taxon>Hericium</taxon>
    </lineage>
</organism>
<dbReference type="EMBL" id="SFCI01000020">
    <property type="protein sequence ID" value="TFY83598.1"/>
    <property type="molecule type" value="Genomic_DNA"/>
</dbReference>
<evidence type="ECO:0000256" key="11">
    <source>
        <dbReference type="SAM" id="MobiDB-lite"/>
    </source>
</evidence>
<evidence type="ECO:0000256" key="8">
    <source>
        <dbReference type="ARBA" id="ARBA00029691"/>
    </source>
</evidence>
<dbReference type="GO" id="GO:1990429">
    <property type="term" value="C:peroxisomal importomer complex"/>
    <property type="evidence" value="ECO:0007669"/>
    <property type="project" value="TreeGrafter"/>
</dbReference>
<feature type="compositionally biased region" description="Low complexity" evidence="11">
    <location>
        <begin position="211"/>
        <end position="224"/>
    </location>
</feature>
<proteinExistence type="inferred from homology"/>
<evidence type="ECO:0000313" key="15">
    <source>
        <dbReference type="Proteomes" id="UP000298061"/>
    </source>
</evidence>
<evidence type="ECO:0000256" key="3">
    <source>
        <dbReference type="ARBA" id="ARBA00022927"/>
    </source>
</evidence>
<feature type="compositionally biased region" description="Low complexity" evidence="11">
    <location>
        <begin position="270"/>
        <end position="296"/>
    </location>
</feature>
<feature type="coiled-coil region" evidence="10">
    <location>
        <begin position="608"/>
        <end position="776"/>
    </location>
</feature>
<dbReference type="InterPro" id="IPR025655">
    <property type="entry name" value="PEX14"/>
</dbReference>
<comment type="subcellular location">
    <subcellularLocation>
        <location evidence="9">Peroxisome membrane</location>
    </subcellularLocation>
</comment>
<feature type="coiled-coil region" evidence="10">
    <location>
        <begin position="853"/>
        <end position="937"/>
    </location>
</feature>
<dbReference type="STRING" id="135208.A0A4Z0ACU7"/>
<feature type="domain" description="GRIP" evidence="12">
    <location>
        <begin position="1112"/>
        <end position="1132"/>
    </location>
</feature>
<evidence type="ECO:0000259" key="13">
    <source>
        <dbReference type="Pfam" id="PF04695"/>
    </source>
</evidence>
<evidence type="ECO:0000259" key="12">
    <source>
        <dbReference type="Pfam" id="PF01465"/>
    </source>
</evidence>
<keyword evidence="4" id="KW-0811">Translocation</keyword>
<name>A0A4Z0ACU7_9AGAM</name>
<feature type="compositionally biased region" description="Polar residues" evidence="11">
    <location>
        <begin position="181"/>
        <end position="194"/>
    </location>
</feature>
<sequence length="1869" mass="204171">MASDRADLLNNAVAFLTDPKTQSSPLAQRVQFLEAKGLTAPEIEHAMRQAAAHNNSTAPMQAYQSPRHDLLISSQITAVVSGSIAYGAISLARKYLVPHLRPPTSTAYEEDRDALTAQFDAAEALLKEIQADTAAVKAAVQEQHEKVEKATSDVVAAVKEMRDGQMFSQFRHVVEGLAQPQPRSSQDASPTSDHPGSPARSPSLDAHSLRESLSSTSLLKSLVSQRPASPSPSNGSNDHQRSSSTSRPKGRLEDRLRASFAIGDASNGNSPSASTRVSPSPVSVTEHPLSPSAVPLPQSPPPQGIPEPISLSLSLSPPPHPLSPPEVPLITQSPPTPEATGEGAEQTLDTNTFLNTSPSASSEEENQPRDDPSSTAHDVELDSLPAADSSEAEIEALVGDSEESQSDSQKAASDDALSPPAESVDSAEQSSQGREGLMKEETEAAKQEAELEEGKSGEEKAEEKEASEPHDDKKKDESPPVHTGSDDGIVAEATVSPHEGESEGDTSDAPAGEVTASNEAVPSPEDVSVPEEVVQIKERDGISDNEVEGLRDRLKLVEQRFSDVSTSFKRLQAEKLAADKVLQELTPVQSLKDSEGLRDYLQNFTLKVEISQDEIRRLTGKLTRQEELIEELRETHHLESRSSSELIDQVRAQLSQAEALLDASRTSTTQLEAELAQQKLEMERLHAEVNKAKGAAKDEEEKRTKAISLLKTVRQKLVKAEKERDEALAEAKAIKENEKAERERERVERVRLQGEVDKMRSEKETAIANLKALHEREITAQRERDERDRSALRAQLELDAVTTKAAHDHVVNTLNSRITGFQQTVQTLSAEKDSLFDQLQLRQAELESSQTHLEVLQSQNTELQYQLRETNDRIGLLTEELADARREQETKPHGPSTSAEEIAKLLSAAETRYEAKLSDLRRKLATAEGERDETQAEWSRKLDGKVKEAERWKAEVESFSTSQQSQEAVVNELREELERMKNDIRSYTDQISQLQRQAAQASEIEAQAQQNEAQWNAKISLLEQAAEEAKARESQARAHNKTLREELRKVQSSAALLERQRNPGVGYWGAARAEAPVDDQTPTSPPSSASNLPSRVGSPRPGTPSQLGNDEDVNLEYLRNVILQFLEHKEMRSGVSASKWSDLCRLFISKQPYYEAEDAERAVSNSVLVLFGSYPGDPALHAYITCALQKGFLSLNIFAATFLQAARSPELHNPATLELLCRTAVETSLSSNIPSLGSIISESPDAALSTIGDALALLQTVYNLPVMSGRLSELVGNLLLLMLHSFTDLAKVSSAQAMACIDDAKVTLLFQLSPDVRQALENFVVSLSFFADEDPTVTREVKMIHTMQSSLAKGDILGPGVGGHDVSCALLLYHLGQALWLRKRFIRDVHDDGYVPINVLATGQILFPEEDCVEGLHPRTSVGLLDQMFAIKVDATLANETASRIQMEAREAGTDIESFIGTKLSPDSNAEDTTAFLERIYDDFACHPVFASVVRKRFETLAASYEIDGLGHLAKILYLNDTALDILSLHIPLSGLLSRSVALIDSYDCESVGDPQTAVSHLGDVVLFLQSTAARYKLPLSTPSGGAAPDFLQRLDTIYRSDELTAEQVLACDAWSKAIFDKGSEGIEDGILSILRLLSDPSLQRFVPKDFDVSSVRDAVNHALSLPDRGTADDTLAMPAFVHWQDQPRHAVQDALESIRSGKPPILDVAQCIHVVPPTRFLQLFWDEISMALSLGANIDALRHFAVFILAAPRTPGTPPLLPIFLHNVAPALMGVVDRQPAATQSMNAELLVAVLSSSIMFAHHLERAMPAAHAEQEHALGEASSAMASRLATDLRHRKHGTTAKHIAHRLASSSTFVANFPAFKTEI</sequence>
<keyword evidence="15" id="KW-1185">Reference proteome</keyword>
<keyword evidence="2" id="KW-0813">Transport</keyword>
<dbReference type="Pfam" id="PF04695">
    <property type="entry name" value="Pex14_N"/>
    <property type="match status" value="1"/>
</dbReference>
<evidence type="ECO:0000313" key="14">
    <source>
        <dbReference type="EMBL" id="TFY83598.1"/>
    </source>
</evidence>
<feature type="domain" description="Peroxisome membrane anchor protein Pex14p N-terminal" evidence="13">
    <location>
        <begin position="4"/>
        <end position="48"/>
    </location>
</feature>
<reference evidence="14 15" key="1">
    <citation type="submission" date="2019-02" db="EMBL/GenBank/DDBJ databases">
        <title>Genome sequencing of the rare red list fungi Hericium alpestre (H. flagellum).</title>
        <authorList>
            <person name="Buettner E."/>
            <person name="Kellner H."/>
        </authorList>
    </citation>
    <scope>NUCLEOTIDE SEQUENCE [LARGE SCALE GENOMIC DNA]</scope>
    <source>
        <strain evidence="14 15">DSM 108284</strain>
    </source>
</reference>
<dbReference type="InterPro" id="IPR036388">
    <property type="entry name" value="WH-like_DNA-bd_sf"/>
</dbReference>
<dbReference type="GO" id="GO:0005102">
    <property type="term" value="F:signaling receptor binding"/>
    <property type="evidence" value="ECO:0007669"/>
    <property type="project" value="TreeGrafter"/>
</dbReference>
<dbReference type="PANTHER" id="PTHR23058">
    <property type="entry name" value="PEROXISOMAL MEMBRANE PROTEIN PEX14"/>
    <property type="match status" value="1"/>
</dbReference>
<keyword evidence="5" id="KW-0472">Membrane</keyword>
<feature type="compositionally biased region" description="Low complexity" evidence="11">
    <location>
        <begin position="521"/>
        <end position="532"/>
    </location>
</feature>
<feature type="compositionally biased region" description="Polar residues" evidence="11">
    <location>
        <begin position="347"/>
        <end position="361"/>
    </location>
</feature>
<dbReference type="PANTHER" id="PTHR23058:SF0">
    <property type="entry name" value="PEROXISOMAL MEMBRANE PROTEIN PEX14"/>
    <property type="match status" value="1"/>
</dbReference>
<keyword evidence="10" id="KW-0175">Coiled coil</keyword>
<feature type="compositionally biased region" description="Polar residues" evidence="11">
    <location>
        <begin position="1080"/>
        <end position="1093"/>
    </location>
</feature>
<feature type="compositionally biased region" description="Polar residues" evidence="11">
    <location>
        <begin position="226"/>
        <end position="247"/>
    </location>
</feature>
<feature type="compositionally biased region" description="Pro residues" evidence="11">
    <location>
        <begin position="316"/>
        <end position="327"/>
    </location>
</feature>
<evidence type="ECO:0000256" key="5">
    <source>
        <dbReference type="ARBA" id="ARBA00023136"/>
    </source>
</evidence>
<feature type="region of interest" description="Disordered" evidence="11">
    <location>
        <begin position="177"/>
        <end position="532"/>
    </location>
</feature>
<feature type="compositionally biased region" description="Low complexity" evidence="11">
    <location>
        <begin position="406"/>
        <end position="418"/>
    </location>
</feature>
<evidence type="ECO:0000256" key="4">
    <source>
        <dbReference type="ARBA" id="ARBA00023010"/>
    </source>
</evidence>
<evidence type="ECO:0000256" key="2">
    <source>
        <dbReference type="ARBA" id="ARBA00022448"/>
    </source>
</evidence>
<dbReference type="Gene3D" id="1.10.10.10">
    <property type="entry name" value="Winged helix-like DNA-binding domain superfamily/Winged helix DNA-binding domain"/>
    <property type="match status" value="1"/>
</dbReference>
<gene>
    <name evidence="14" type="ORF">EWM64_g422</name>
</gene>
<dbReference type="Pfam" id="PF01465">
    <property type="entry name" value="GRIP"/>
    <property type="match status" value="1"/>
</dbReference>
<evidence type="ECO:0000256" key="7">
    <source>
        <dbReference type="ARBA" id="ARBA00029502"/>
    </source>
</evidence>
<evidence type="ECO:0000256" key="1">
    <source>
        <dbReference type="ARBA" id="ARBA00005443"/>
    </source>
</evidence>
<feature type="region of interest" description="Disordered" evidence="11">
    <location>
        <begin position="1075"/>
        <end position="1110"/>
    </location>
</feature>
<evidence type="ECO:0000256" key="10">
    <source>
        <dbReference type="SAM" id="Coils"/>
    </source>
</evidence>
<dbReference type="InterPro" id="IPR006785">
    <property type="entry name" value="Pex14_N"/>
</dbReference>
<comment type="caution">
    <text evidence="14">The sequence shown here is derived from an EMBL/GenBank/DDBJ whole genome shotgun (WGS) entry which is preliminary data.</text>
</comment>
<feature type="compositionally biased region" description="Low complexity" evidence="11">
    <location>
        <begin position="306"/>
        <end position="315"/>
    </location>
</feature>